<evidence type="ECO:0000259" key="2">
    <source>
        <dbReference type="PROSITE" id="PS51208"/>
    </source>
</evidence>
<dbReference type="InterPro" id="IPR036709">
    <property type="entry name" value="Autotransporte_beta_dom_sf"/>
</dbReference>
<dbReference type="Pfam" id="PF25784">
    <property type="entry name" value="BigA_N"/>
    <property type="match status" value="1"/>
</dbReference>
<feature type="region of interest" description="Disordered" evidence="1">
    <location>
        <begin position="1287"/>
        <end position="1306"/>
    </location>
</feature>
<feature type="non-terminal residue" evidence="3">
    <location>
        <position position="1"/>
    </location>
</feature>
<dbReference type="InterPro" id="IPR005546">
    <property type="entry name" value="Autotransporte_beta"/>
</dbReference>
<gene>
    <name evidence="3" type="primary">bigA</name>
    <name evidence="3" type="ORF">G3542_000644</name>
</gene>
<dbReference type="Pfam" id="PF25783">
    <property type="entry name" value="BigA_beta"/>
    <property type="match status" value="1"/>
</dbReference>
<feature type="region of interest" description="Disordered" evidence="1">
    <location>
        <begin position="1"/>
        <end position="48"/>
    </location>
</feature>
<dbReference type="SUPFAM" id="SSF103515">
    <property type="entry name" value="Autotransporter"/>
    <property type="match status" value="1"/>
</dbReference>
<accession>A0A729CV77</accession>
<organism evidence="3">
    <name type="scientific">Salmonella enterica subsp. enterica serovar Java</name>
    <dbReference type="NCBI Taxonomy" id="224729"/>
    <lineage>
        <taxon>Bacteria</taxon>
        <taxon>Pseudomonadati</taxon>
        <taxon>Pseudomonadota</taxon>
        <taxon>Gammaproteobacteria</taxon>
        <taxon>Enterobacterales</taxon>
        <taxon>Enterobacteriaceae</taxon>
        <taxon>Salmonella</taxon>
    </lineage>
</organism>
<reference evidence="3" key="2">
    <citation type="submission" date="2018-07" db="EMBL/GenBank/DDBJ databases">
        <authorList>
            <consortium name="NCBI Pathogen Detection Project"/>
        </authorList>
    </citation>
    <scope>NUCLEOTIDE SEQUENCE</scope>
    <source>
        <strain evidence="3">Salmonella enterica</strain>
    </source>
</reference>
<evidence type="ECO:0000256" key="1">
    <source>
        <dbReference type="SAM" id="MobiDB-lite"/>
    </source>
</evidence>
<dbReference type="InterPro" id="IPR058034">
    <property type="entry name" value="BigA_beta"/>
</dbReference>
<sequence>DSGDDDVTPPDDSGDDDVTPPDDSGDDDVTPPDDDDTPPDDSVITFSNGVTIDKGKDTLAFDSFKLDSGSVLEGAVWNYSEQNNQWQLTTLDGKTLNVTGWDVTDANAAVIEGTQENGLYWKYDSRGYLILADDKTTVISGDGESHTSDRGMDISGQDRTGVIISGDRTVNTLTGGSSVTDGAIGMVITGDGTTNTISGHSTVDNATGALISGNGTTTDFSGDIAVSGGGTAIIIDGDNATIKNTGTSDISGAGSTGTVINGNNARVNNDGDMTITDGGTGGHITGDNVVIDNAGSTTVSGADSTALYIDGDNALVINEGNQTISGGAVGTRIDGDDAHTTNTGDIAVDGAGSAAVIINGDNGSLTQAGDLLVTDGAMGIITYGTGNEAKNTGNATVRDADSVGFVVAGKQNTFSNKGDINVSLDGTGSLVSGDTSQVTLDGDINVTSVQDSESIFRAATGVSVSGDSNTVDITGNVNINADYGQDDLAQSDTPIIGVTVSGDGNDVALNGALNIDDKDLSAVSGQYLDVIGLNVTGDDNNVEIGGGINIIHGEQPDDGYSAEVIGINVSGNSNVTLSGHSAIDTNTIMGGHVILAQVSNGGSLILNDDSVIEVTSSYIPTGYYTDYALLMANGSGASVENKGDITSYGVYYIMRADNGAEISNSGNILSYTTGDGSNIEDRSAIVRANGKGSVVRNKADGDITVISDQTPRSSGGYGAYPVKWYNHTFYAMLAADYGDVVNDKGATIHLQGAGVYGVAASRGTASNAGDIYLDAFVPTLDDENNITDTNYWKPSQLYLTSSGMVAGSTDGDGDATAINTGTITVNNAGFGMMALKGGTAINQGVITLTADEGVTGQANELVGMAALNGGVVINDTTGVINIDADYGQAFLSDSSSYIINNGSINLNGSPMDETDSHMGGTPTDKIWIQSLPGSGDSDTRTSDTGFFINKTLANYGTETLNGDLDANGGWLYNEAGASLTVNGTLTINGGASALVNYGTLDADTISTWHSLFNEADGSITTDLLTLNGDVTFYNNGDFTGSIAGDSYKQEIVNTGNMTVAEDGKSLVSGSFYFYNQQGATLTNSGSAVEGGENTIINMTRTSSSISQVNSGTITATNGYSAITTAHASNSPTWIWNTATGVINGINPDAPLINLGRGYNFANQGTINIQGDNAVAISGGQTSYVENLVNSGTINVGTEQGKEDGTNGTGLIGIKGNGNATTINNTADGVINVYADDSYAFGGTTKAIINNGEINLLCDSGCDIYAPGTTGTLDDHNGTADIVIPDATTAPTEGSIPTPPEDPNAPQQLSNYIVGTNADGSSGTLKANNLVIGDNVKVDTGFTSGTADTTVVVDNAFTGSNIQGADNITSTSVVWNAQGSQDADGNVDVTMTKNAYADVATDSSVSDVASALDAGYTNNELYTSLNVGTTAELNSALKQVSGAQATTVFREARVLSNRFTMLADAAPQIKDGLAFNVVAKGDPRAELGNDTQYDMLALRQTLDLTASQNLTLEYGIARLDGDGSKTAGDNGLTGGYSQFFGLKHSMAFDEGLAWNNSLRYDVHNLDSSRSVAYGDVNKIADSDMRQQYLEFRSEGAKTFTMMGDALKVTPYAGVKFRHTMEEGYKERNAGDFNLSMNSGNETAVDSIVGMKLDYAGKDGWSATATLEGGPNLSYSKSQRTASLQGAAGQSFGVDDGQKGGGINGLATIGVKYSSNDTALHLDAYQWKEDGISDKGFMLNVKKTFR</sequence>
<reference evidence="3" key="1">
    <citation type="journal article" date="2018" name="Genome Biol.">
        <title>SKESA: strategic k-mer extension for scrupulous assemblies.</title>
        <authorList>
            <person name="Souvorov A."/>
            <person name="Agarwala R."/>
            <person name="Lipman D.J."/>
        </authorList>
    </citation>
    <scope>NUCLEOTIDE SEQUENCE</scope>
    <source>
        <strain evidence="3">Salmonella enterica</strain>
    </source>
</reference>
<dbReference type="InterPro" id="IPR049865">
    <property type="entry name" value="BigA"/>
</dbReference>
<dbReference type="PROSITE" id="PS51208">
    <property type="entry name" value="AUTOTRANSPORTER"/>
    <property type="match status" value="1"/>
</dbReference>
<comment type="caution">
    <text evidence="3">The sequence shown here is derived from an EMBL/GenBank/DDBJ whole genome shotgun (WGS) entry which is preliminary data.</text>
</comment>
<feature type="domain" description="Autotransporter" evidence="2">
    <location>
        <begin position="1440"/>
        <end position="1743"/>
    </location>
</feature>
<dbReference type="SMART" id="SM00869">
    <property type="entry name" value="Autotransporter"/>
    <property type="match status" value="1"/>
</dbReference>
<dbReference type="EMBL" id="DAARMV010000007">
    <property type="protein sequence ID" value="HAE3081625.1"/>
    <property type="molecule type" value="Genomic_DNA"/>
</dbReference>
<feature type="compositionally biased region" description="Acidic residues" evidence="1">
    <location>
        <begin position="1"/>
        <end position="39"/>
    </location>
</feature>
<dbReference type="InterPro" id="IPR058035">
    <property type="entry name" value="BigA/YdbA-like_N"/>
</dbReference>
<protein>
    <submittedName>
        <fullName evidence="3">Autotransporter adhesin BigA</fullName>
    </submittedName>
</protein>
<name>A0A729CV77_SALEB</name>
<dbReference type="NCBIfam" id="NF033178">
    <property type="entry name" value="auto_BigA"/>
    <property type="match status" value="1"/>
</dbReference>
<evidence type="ECO:0000313" key="3">
    <source>
        <dbReference type="EMBL" id="HAE3081625.1"/>
    </source>
</evidence>
<proteinExistence type="predicted"/>